<dbReference type="KEGG" id="clec:106666552"/>
<keyword evidence="11" id="KW-0206">Cytoskeleton</keyword>
<evidence type="ECO:0000256" key="11">
    <source>
        <dbReference type="ARBA" id="ARBA00023212"/>
    </source>
</evidence>
<dbReference type="EnsemblMetazoa" id="XM_014393826.2">
    <property type="protein sequence ID" value="XP_014249312.1"/>
    <property type="gene ID" value="LOC106666552"/>
</dbReference>
<organism evidence="13 14">
    <name type="scientific">Cimex lectularius</name>
    <name type="common">Bed bug</name>
    <name type="synonym">Acanthia lectularia</name>
    <dbReference type="NCBI Taxonomy" id="79782"/>
    <lineage>
        <taxon>Eukaryota</taxon>
        <taxon>Metazoa</taxon>
        <taxon>Ecdysozoa</taxon>
        <taxon>Arthropoda</taxon>
        <taxon>Hexapoda</taxon>
        <taxon>Insecta</taxon>
        <taxon>Pterygota</taxon>
        <taxon>Neoptera</taxon>
        <taxon>Paraneoptera</taxon>
        <taxon>Hemiptera</taxon>
        <taxon>Heteroptera</taxon>
        <taxon>Panheteroptera</taxon>
        <taxon>Cimicomorpha</taxon>
        <taxon>Cimicidae</taxon>
        <taxon>Cimex</taxon>
    </lineage>
</organism>
<accession>A0A8I6RPR3</accession>
<protein>
    <recommendedName>
        <fullName evidence="15">WD repeat-containing and planar cell polarity effector protein fritz</fullName>
    </recommendedName>
</protein>
<evidence type="ECO:0000256" key="12">
    <source>
        <dbReference type="ARBA" id="ARBA00023273"/>
    </source>
</evidence>
<dbReference type="GO" id="GO:0005886">
    <property type="term" value="C:plasma membrane"/>
    <property type="evidence" value="ECO:0007669"/>
    <property type="project" value="UniProtKB-SubCell"/>
</dbReference>
<dbReference type="GO" id="GO:0097541">
    <property type="term" value="C:axonemal basal plate"/>
    <property type="evidence" value="ECO:0007669"/>
    <property type="project" value="TreeGrafter"/>
</dbReference>
<reference evidence="13" key="1">
    <citation type="submission" date="2022-01" db="UniProtKB">
        <authorList>
            <consortium name="EnsemblMetazoa"/>
        </authorList>
    </citation>
    <scope>IDENTIFICATION</scope>
</reference>
<keyword evidence="9" id="KW-0969">Cilium</keyword>
<evidence type="ECO:0000256" key="5">
    <source>
        <dbReference type="ARBA" id="ARBA00022490"/>
    </source>
</evidence>
<evidence type="ECO:0000313" key="13">
    <source>
        <dbReference type="EnsemblMetazoa" id="XP_014249312.1"/>
    </source>
</evidence>
<evidence type="ECO:0000313" key="14">
    <source>
        <dbReference type="Proteomes" id="UP000494040"/>
    </source>
</evidence>
<dbReference type="GO" id="GO:0007399">
    <property type="term" value="P:nervous system development"/>
    <property type="evidence" value="ECO:0007669"/>
    <property type="project" value="TreeGrafter"/>
</dbReference>
<dbReference type="InterPro" id="IPR024511">
    <property type="entry name" value="Frtz"/>
</dbReference>
<evidence type="ECO:0008006" key="15">
    <source>
        <dbReference type="Google" id="ProtNLM"/>
    </source>
</evidence>
<evidence type="ECO:0000256" key="4">
    <source>
        <dbReference type="ARBA" id="ARBA00022475"/>
    </source>
</evidence>
<keyword evidence="4" id="KW-1003">Cell membrane</keyword>
<keyword evidence="5" id="KW-0963">Cytoplasm</keyword>
<comment type="similarity">
    <text evidence="3">Belongs to the WD repeat fritz family.</text>
</comment>
<evidence type="ECO:0000256" key="1">
    <source>
        <dbReference type="ARBA" id="ARBA00004236"/>
    </source>
</evidence>
<dbReference type="PANTHER" id="PTHR13667">
    <property type="entry name" value="HOMOLOC-13"/>
    <property type="match status" value="1"/>
</dbReference>
<dbReference type="InterPro" id="IPR036322">
    <property type="entry name" value="WD40_repeat_dom_sf"/>
</dbReference>
<dbReference type="SUPFAM" id="SSF50978">
    <property type="entry name" value="WD40 repeat-like"/>
    <property type="match status" value="1"/>
</dbReference>
<dbReference type="GO" id="GO:0044782">
    <property type="term" value="P:cilium organization"/>
    <property type="evidence" value="ECO:0007669"/>
    <property type="project" value="TreeGrafter"/>
</dbReference>
<keyword evidence="14" id="KW-1185">Reference proteome</keyword>
<dbReference type="OMA" id="NSMNWNT"/>
<evidence type="ECO:0000256" key="3">
    <source>
        <dbReference type="ARBA" id="ARBA00006059"/>
    </source>
</evidence>
<evidence type="ECO:0000256" key="7">
    <source>
        <dbReference type="ARBA" id="ARBA00022737"/>
    </source>
</evidence>
<keyword evidence="6" id="KW-0853">WD repeat</keyword>
<dbReference type="GeneID" id="106666552"/>
<evidence type="ECO:0000256" key="8">
    <source>
        <dbReference type="ARBA" id="ARBA00022794"/>
    </source>
</evidence>
<dbReference type="RefSeq" id="XP_014249312.1">
    <property type="nucleotide sequence ID" value="XM_014393826.2"/>
</dbReference>
<comment type="subcellular location">
    <subcellularLocation>
        <location evidence="1">Cell membrane</location>
    </subcellularLocation>
    <subcellularLocation>
        <location evidence="2">Cytoplasm</location>
        <location evidence="2">Cytoskeleton</location>
        <location evidence="2">Cilium axoneme</location>
    </subcellularLocation>
</comment>
<dbReference type="PANTHER" id="PTHR13667:SF5">
    <property type="entry name" value="WD REPEAT-CONTAINING AND PLANAR CELL POLARITY EFFECTOR PROTEIN FRITZ HOMOLOG"/>
    <property type="match status" value="1"/>
</dbReference>
<dbReference type="CTD" id="33349"/>
<evidence type="ECO:0000256" key="9">
    <source>
        <dbReference type="ARBA" id="ARBA00023069"/>
    </source>
</evidence>
<sequence>MFCLLHEFHFWTQKDGISVDNLDFGAFVYGEKKNVSNCPIIKGKKAYAQGRDINWSLSNKRPKKLRDNLKEFEDLLLSSRILNISWRNPTSIQILFGNGLLCYIQLNPSTGDINEFIYDKYMIGKLVSHYVSDVILGSKHAIFVYTDNQITVVYFTKPSLRFGLVKKWSSLDMKINTEHLSGPSGRRLEKQLSLNASGDLISVWWKTGNDEVYPWSPVVREEDRANIHVYSLNGTNIQLYCFYRSECEPIAVQFSVTQSNVIFVFQQRITKKSEVTIEWLTSEVHFEQFETNYSLSLQIPTYSCVLSLSPKEDKLLVACIDGSLLIADSYGNLLNTIKITFIPTIGCWHPDGCLLLIGNERGQLQWFDSYLNCVRSQFLSEDSTPSAVLDIGSFFKYQPTLLSMTWNRKSSNVDSHSDDLLLLHFERGPLVIVKLITGYDGCKRLSSDVIVSQYLKDQNAMSAVNLLYTIDWEHEGQSALSSLQLIISNQLKHHLTPDREAILEKALGSYHNPFRPIPQSIQGEFGDSVYDLTRRFFHHLLRYQVFEKAFRLAIDLDDHDLFMDIHNYCKKIGNTNMATAALERAEEILYSNESDSSSSGSSNSNCSSYSESTESSLMLCQPAKKTQPLPLLCTSRPPPRNQIKFPNKISHTFKYQVPTESTISEISPNAVGIPTVGDYDSMFMGNMRRDSKLNNQLYSTSFITDIKELPPIKSVDAPSQDQEVKKLSVTENGKIKVVHFGLV</sequence>
<keyword evidence="7" id="KW-0677">Repeat</keyword>
<dbReference type="Pfam" id="PF11768">
    <property type="entry name" value="Frtz"/>
    <property type="match status" value="1"/>
</dbReference>
<name>A0A8I6RPR3_CIMLE</name>
<dbReference type="OrthoDB" id="10013020at2759"/>
<keyword evidence="12" id="KW-0966">Cell projection</keyword>
<evidence type="ECO:0000256" key="6">
    <source>
        <dbReference type="ARBA" id="ARBA00022574"/>
    </source>
</evidence>
<keyword evidence="10" id="KW-0472">Membrane</keyword>
<dbReference type="AlphaFoldDB" id="A0A8I6RPR3"/>
<dbReference type="Proteomes" id="UP000494040">
    <property type="component" value="Unassembled WGS sequence"/>
</dbReference>
<evidence type="ECO:0000256" key="2">
    <source>
        <dbReference type="ARBA" id="ARBA00004430"/>
    </source>
</evidence>
<dbReference type="GO" id="GO:0045184">
    <property type="term" value="P:establishment of protein localization"/>
    <property type="evidence" value="ECO:0007669"/>
    <property type="project" value="TreeGrafter"/>
</dbReference>
<keyword evidence="8" id="KW-0970">Cilium biogenesis/degradation</keyword>
<evidence type="ECO:0000256" key="10">
    <source>
        <dbReference type="ARBA" id="ARBA00023136"/>
    </source>
</evidence>
<proteinExistence type="inferred from homology"/>